<evidence type="ECO:0008006" key="4">
    <source>
        <dbReference type="Google" id="ProtNLM"/>
    </source>
</evidence>
<dbReference type="RefSeq" id="WP_245118449.1">
    <property type="nucleotide sequence ID" value="NZ_CP095061.1"/>
</dbReference>
<name>A0ABY4G175_9BACT</name>
<keyword evidence="1" id="KW-0732">Signal</keyword>
<feature type="signal peptide" evidence="1">
    <location>
        <begin position="1"/>
        <end position="23"/>
    </location>
</feature>
<dbReference type="InterPro" id="IPR011051">
    <property type="entry name" value="RmlC_Cupin_sf"/>
</dbReference>
<dbReference type="Proteomes" id="UP000830401">
    <property type="component" value="Chromosome"/>
</dbReference>
<evidence type="ECO:0000313" key="3">
    <source>
        <dbReference type="Proteomes" id="UP000830401"/>
    </source>
</evidence>
<organism evidence="2 3">
    <name type="scientific">Hymenobacter volaticus</name>
    <dbReference type="NCBI Taxonomy" id="2932254"/>
    <lineage>
        <taxon>Bacteria</taxon>
        <taxon>Pseudomonadati</taxon>
        <taxon>Bacteroidota</taxon>
        <taxon>Cytophagia</taxon>
        <taxon>Cytophagales</taxon>
        <taxon>Hymenobacteraceae</taxon>
        <taxon>Hymenobacter</taxon>
    </lineage>
</organism>
<proteinExistence type="predicted"/>
<dbReference type="Gene3D" id="2.60.120.10">
    <property type="entry name" value="Jelly Rolls"/>
    <property type="match status" value="1"/>
</dbReference>
<protein>
    <recommendedName>
        <fullName evidence="4">Cupin domain-containing protein</fullName>
    </recommendedName>
</protein>
<dbReference type="EMBL" id="CP095061">
    <property type="protein sequence ID" value="UOQ64581.1"/>
    <property type="molecule type" value="Genomic_DNA"/>
</dbReference>
<sequence length="100" mass="11074">MKRRTFMLATLALPFSMPNLLHWNTQTGPGFKVSAGEGRYHGHIQSMGVNTNIIDIKVSGKDTDGGLLLFEQNQLTPGKGTPLHMHLSQDEGFYVLEGEF</sequence>
<evidence type="ECO:0000256" key="1">
    <source>
        <dbReference type="SAM" id="SignalP"/>
    </source>
</evidence>
<accession>A0ABY4G175</accession>
<reference evidence="2" key="1">
    <citation type="submission" date="2022-04" db="EMBL/GenBank/DDBJ databases">
        <title>Hymenobacter sp. isolated from the air.</title>
        <authorList>
            <person name="Won M."/>
            <person name="Lee C.-M."/>
            <person name="Woen H.-Y."/>
            <person name="Kwon S.-W."/>
        </authorList>
    </citation>
    <scope>NUCLEOTIDE SEQUENCE</scope>
    <source>
        <strain evidence="2">5420S-77</strain>
    </source>
</reference>
<evidence type="ECO:0000313" key="2">
    <source>
        <dbReference type="EMBL" id="UOQ64581.1"/>
    </source>
</evidence>
<gene>
    <name evidence="2" type="ORF">MUN86_13415</name>
</gene>
<dbReference type="SUPFAM" id="SSF51182">
    <property type="entry name" value="RmlC-like cupins"/>
    <property type="match status" value="1"/>
</dbReference>
<dbReference type="InterPro" id="IPR014710">
    <property type="entry name" value="RmlC-like_jellyroll"/>
</dbReference>
<feature type="chain" id="PRO_5046800217" description="Cupin domain-containing protein" evidence="1">
    <location>
        <begin position="24"/>
        <end position="100"/>
    </location>
</feature>
<keyword evidence="3" id="KW-1185">Reference proteome</keyword>